<comment type="caution">
    <text evidence="3">The sequence shown here is derived from an EMBL/GenBank/DDBJ whole genome shotgun (WGS) entry which is preliminary data.</text>
</comment>
<evidence type="ECO:0000313" key="3">
    <source>
        <dbReference type="EMBL" id="MEA9435570.1"/>
    </source>
</evidence>
<feature type="transmembrane region" description="Helical" evidence="2">
    <location>
        <begin position="182"/>
        <end position="202"/>
    </location>
</feature>
<keyword evidence="2" id="KW-0472">Membrane</keyword>
<sequence length="273" mass="30622">MAEMSPIDVLRRYQEYETELAPLLLGLLTLPEASLKTYAFVEEVKSLAPQIRPAILAPVPAAQGQLRLLVQGHGRELEINLHQLIAWLMGDRERRRAIPWFRAVYVVLSLALFLIVGTLIWHGLEQLYLLLCGTQQNRLGAFSAIIFLTLALAVFDLGKTILEEEVLLHKDIFRHSAIRRTITRFIAAILIAVSIEGLLLLFKGSLGQSELLWPAVGVMGCAVGLLLALGLYVFLGARAEAALVQANQRYPQPAARWGDEPPARRRTWSRRYR</sequence>
<proteinExistence type="predicted"/>
<dbReference type="EMBL" id="JAYGOJ010000025">
    <property type="protein sequence ID" value="MEA9435570.1"/>
    <property type="molecule type" value="Genomic_DNA"/>
</dbReference>
<name>A0ABU5W3U2_AERCA</name>
<feature type="transmembrane region" description="Helical" evidence="2">
    <location>
        <begin position="214"/>
        <end position="235"/>
    </location>
</feature>
<protein>
    <recommendedName>
        <fullName evidence="5">General glycosylation pathway protein</fullName>
    </recommendedName>
</protein>
<evidence type="ECO:0000256" key="2">
    <source>
        <dbReference type="SAM" id="Phobius"/>
    </source>
</evidence>
<feature type="region of interest" description="Disordered" evidence="1">
    <location>
        <begin position="253"/>
        <end position="273"/>
    </location>
</feature>
<gene>
    <name evidence="3" type="ORF">VCX44_06950</name>
</gene>
<reference evidence="3 4" key="1">
    <citation type="submission" date="2023-12" db="EMBL/GenBank/DDBJ databases">
        <title>Characterization of antibiotic resistance in Aeromonas spp. in hospital effluent.</title>
        <authorList>
            <person name="Negoseki B.R.S."/>
            <person name="Krul D."/>
            <person name="Siqueira A.C."/>
            <person name="Almeida M."/>
            <person name="Mesa D."/>
            <person name="Conte D."/>
            <person name="Dalla-Costa L.M."/>
        </authorList>
    </citation>
    <scope>NUCLEOTIDE SEQUENCE [LARGE SCALE GENOMIC DNA]</scope>
    <source>
        <strain evidence="3 4">36v</strain>
    </source>
</reference>
<evidence type="ECO:0000313" key="4">
    <source>
        <dbReference type="Proteomes" id="UP001304847"/>
    </source>
</evidence>
<keyword evidence="2" id="KW-1133">Transmembrane helix</keyword>
<keyword evidence="2" id="KW-0812">Transmembrane</keyword>
<feature type="transmembrane region" description="Helical" evidence="2">
    <location>
        <begin position="141"/>
        <end position="162"/>
    </location>
</feature>
<dbReference type="Proteomes" id="UP001304847">
    <property type="component" value="Unassembled WGS sequence"/>
</dbReference>
<evidence type="ECO:0000256" key="1">
    <source>
        <dbReference type="SAM" id="MobiDB-lite"/>
    </source>
</evidence>
<accession>A0ABU5W3U2</accession>
<feature type="transmembrane region" description="Helical" evidence="2">
    <location>
        <begin position="100"/>
        <end position="121"/>
    </location>
</feature>
<organism evidence="3 4">
    <name type="scientific">Aeromonas caviae</name>
    <name type="common">Aeromonas punctata</name>
    <dbReference type="NCBI Taxonomy" id="648"/>
    <lineage>
        <taxon>Bacteria</taxon>
        <taxon>Pseudomonadati</taxon>
        <taxon>Pseudomonadota</taxon>
        <taxon>Gammaproteobacteria</taxon>
        <taxon>Aeromonadales</taxon>
        <taxon>Aeromonadaceae</taxon>
        <taxon>Aeromonas</taxon>
    </lineage>
</organism>
<dbReference type="RefSeq" id="WP_160837814.1">
    <property type="nucleotide sequence ID" value="NZ_AP026896.1"/>
</dbReference>
<keyword evidence="4" id="KW-1185">Reference proteome</keyword>
<evidence type="ECO:0008006" key="5">
    <source>
        <dbReference type="Google" id="ProtNLM"/>
    </source>
</evidence>
<feature type="compositionally biased region" description="Basic residues" evidence="1">
    <location>
        <begin position="264"/>
        <end position="273"/>
    </location>
</feature>